<feature type="compositionally biased region" description="Low complexity" evidence="1">
    <location>
        <begin position="435"/>
        <end position="456"/>
    </location>
</feature>
<feature type="region of interest" description="Disordered" evidence="1">
    <location>
        <begin position="535"/>
        <end position="556"/>
    </location>
</feature>
<dbReference type="PANTHER" id="PTHR40370">
    <property type="entry name" value="EXPRESSED PROTEIN"/>
    <property type="match status" value="1"/>
</dbReference>
<feature type="region of interest" description="Disordered" evidence="1">
    <location>
        <begin position="58"/>
        <end position="82"/>
    </location>
</feature>
<dbReference type="Proteomes" id="UP000799440">
    <property type="component" value="Unassembled WGS sequence"/>
</dbReference>
<dbReference type="CDD" id="cd08864">
    <property type="entry name" value="SRPBCC_DUF3074"/>
    <property type="match status" value="1"/>
</dbReference>
<dbReference type="Pfam" id="PF11274">
    <property type="entry name" value="DUF3074"/>
    <property type="match status" value="1"/>
</dbReference>
<feature type="region of interest" description="Disordered" evidence="1">
    <location>
        <begin position="430"/>
        <end position="514"/>
    </location>
</feature>
<feature type="domain" description="DUF3074" evidence="2">
    <location>
        <begin position="132"/>
        <end position="320"/>
    </location>
</feature>
<feature type="compositionally biased region" description="Basic and acidic residues" evidence="1">
    <location>
        <begin position="602"/>
        <end position="611"/>
    </location>
</feature>
<dbReference type="EMBL" id="MU006586">
    <property type="protein sequence ID" value="KAF2744865.1"/>
    <property type="molecule type" value="Genomic_DNA"/>
</dbReference>
<evidence type="ECO:0000256" key="1">
    <source>
        <dbReference type="SAM" id="MobiDB-lite"/>
    </source>
</evidence>
<feature type="region of interest" description="Disordered" evidence="1">
    <location>
        <begin position="329"/>
        <end position="358"/>
    </location>
</feature>
<feature type="compositionally biased region" description="Low complexity" evidence="1">
    <location>
        <begin position="483"/>
        <end position="498"/>
    </location>
</feature>
<reference evidence="3" key="1">
    <citation type="journal article" date="2020" name="Stud. Mycol.">
        <title>101 Dothideomycetes genomes: a test case for predicting lifestyles and emergence of pathogens.</title>
        <authorList>
            <person name="Haridas S."/>
            <person name="Albert R."/>
            <person name="Binder M."/>
            <person name="Bloem J."/>
            <person name="Labutti K."/>
            <person name="Salamov A."/>
            <person name="Andreopoulos B."/>
            <person name="Baker S."/>
            <person name="Barry K."/>
            <person name="Bills G."/>
            <person name="Bluhm B."/>
            <person name="Cannon C."/>
            <person name="Castanera R."/>
            <person name="Culley D."/>
            <person name="Daum C."/>
            <person name="Ezra D."/>
            <person name="Gonzalez J."/>
            <person name="Henrissat B."/>
            <person name="Kuo A."/>
            <person name="Liang C."/>
            <person name="Lipzen A."/>
            <person name="Lutzoni F."/>
            <person name="Magnuson J."/>
            <person name="Mondo S."/>
            <person name="Nolan M."/>
            <person name="Ohm R."/>
            <person name="Pangilinan J."/>
            <person name="Park H.-J."/>
            <person name="Ramirez L."/>
            <person name="Alfaro M."/>
            <person name="Sun H."/>
            <person name="Tritt A."/>
            <person name="Yoshinaga Y."/>
            <person name="Zwiers L.-H."/>
            <person name="Turgeon B."/>
            <person name="Goodwin S."/>
            <person name="Spatafora J."/>
            <person name="Crous P."/>
            <person name="Grigoriev I."/>
        </authorList>
    </citation>
    <scope>NUCLEOTIDE SEQUENCE</scope>
    <source>
        <strain evidence="3">CBS 119925</strain>
    </source>
</reference>
<dbReference type="PANTHER" id="PTHR40370:SF1">
    <property type="entry name" value="DUF3074 DOMAIN-CONTAINING PROTEIN"/>
    <property type="match status" value="1"/>
</dbReference>
<feature type="compositionally biased region" description="Polar residues" evidence="1">
    <location>
        <begin position="66"/>
        <end position="82"/>
    </location>
</feature>
<feature type="compositionally biased region" description="Basic and acidic residues" evidence="1">
    <location>
        <begin position="502"/>
        <end position="514"/>
    </location>
</feature>
<evidence type="ECO:0000313" key="3">
    <source>
        <dbReference type="EMBL" id="KAF2744865.1"/>
    </source>
</evidence>
<feature type="compositionally biased region" description="Basic and acidic residues" evidence="1">
    <location>
        <begin position="459"/>
        <end position="470"/>
    </location>
</feature>
<dbReference type="AlphaFoldDB" id="A0A6A6V311"/>
<feature type="region of interest" description="Disordered" evidence="1">
    <location>
        <begin position="602"/>
        <end position="643"/>
    </location>
</feature>
<dbReference type="Gene3D" id="3.30.530.20">
    <property type="match status" value="1"/>
</dbReference>
<dbReference type="OrthoDB" id="5403181at2759"/>
<keyword evidence="4" id="KW-1185">Reference proteome</keyword>
<sequence length="643" mass="70963">MSHNSLTSPSRPLALLHKALEILRPRDYTSVPLSDLEPFLSDVFSKAELIANSVPPPPNGVAYDSATPTRTSSEPATSHTDLTISQVRRPTPSFAHAELQSSWGKPLKLSKSDAARGISVFKMAGHDRHGAWFARSSVHEGLGFSKFKHAMKREFPESLEVQGGPGEGNVRGIGGDKRLEDVVVEGLGRLEVYQLSAQFPGPVAPREFITLLLTSENALGEASKDSDVVPRHYMVVSIPVMHDKAPPRDGLVRGQYESVEMIREIPLPADGTTDRDPETNPVEWIMVTRSDPGGGIPRFMVERNTPSSIVQDAEKFLRWACRREDFAPETQAATPEIEIRRASMDTEPPISKSEGKGVLAGVGTSIVDDLRPTSFRRPSQRSVHNEDIVHTLLEKVEQYIPTLNRTTSHSSSSTSTSSDESFASAKQFYTANDGLPPDTSSSPTPSSTSLELSLPSQKANKELEKIEKRRQAAISKLQETQEKQAQSAEAAEQKTQQQLSKAAEKHARERAKQELKYEKEIKKLEARREKETKKLLERQKKEAEKTKMQKLTRERDEWKERAELAEKENEILQEQILTLQKENTAIVARVGRMEGGLDVLKGVKEDMEGGGKGRNRASSRASGISGLSGKSKEARASGNVSEA</sequence>
<proteinExistence type="predicted"/>
<accession>A0A6A6V311</accession>
<evidence type="ECO:0000313" key="4">
    <source>
        <dbReference type="Proteomes" id="UP000799440"/>
    </source>
</evidence>
<name>A0A6A6V311_9PLEO</name>
<dbReference type="InterPro" id="IPR023393">
    <property type="entry name" value="START-like_dom_sf"/>
</dbReference>
<organism evidence="3 4">
    <name type="scientific">Sporormia fimetaria CBS 119925</name>
    <dbReference type="NCBI Taxonomy" id="1340428"/>
    <lineage>
        <taxon>Eukaryota</taxon>
        <taxon>Fungi</taxon>
        <taxon>Dikarya</taxon>
        <taxon>Ascomycota</taxon>
        <taxon>Pezizomycotina</taxon>
        <taxon>Dothideomycetes</taxon>
        <taxon>Pleosporomycetidae</taxon>
        <taxon>Pleosporales</taxon>
        <taxon>Sporormiaceae</taxon>
        <taxon>Sporormia</taxon>
    </lineage>
</organism>
<protein>
    <recommendedName>
        <fullName evidence="2">DUF3074 domain-containing protein</fullName>
    </recommendedName>
</protein>
<dbReference type="InterPro" id="IPR024500">
    <property type="entry name" value="DUF3074"/>
</dbReference>
<gene>
    <name evidence="3" type="ORF">M011DRAFT_470173</name>
</gene>
<evidence type="ECO:0000259" key="2">
    <source>
        <dbReference type="Pfam" id="PF11274"/>
    </source>
</evidence>
<dbReference type="SUPFAM" id="SSF55961">
    <property type="entry name" value="Bet v1-like"/>
    <property type="match status" value="1"/>
</dbReference>